<dbReference type="PANTHER" id="PTHR36091">
    <property type="entry name" value="ALTERED INHERITANCE OF MITOCHONDRIA PROTEIN 9, MITOCHONDRIAL"/>
    <property type="match status" value="1"/>
</dbReference>
<name>A0A178EUJ0_TRIRU</name>
<evidence type="ECO:0000256" key="2">
    <source>
        <dbReference type="ARBA" id="ARBA00005543"/>
    </source>
</evidence>
<feature type="transmembrane region" description="Helical" evidence="11">
    <location>
        <begin position="37"/>
        <end position="57"/>
    </location>
</feature>
<dbReference type="AlphaFoldDB" id="A0A178EUJ0"/>
<dbReference type="PANTHER" id="PTHR36091:SF1">
    <property type="entry name" value="ALTERED INHERITANCE OF MITOCHONDRIA PROTEIN 9, MITOCHONDRIAL"/>
    <property type="match status" value="1"/>
</dbReference>
<evidence type="ECO:0000256" key="4">
    <source>
        <dbReference type="ARBA" id="ARBA00022723"/>
    </source>
</evidence>
<evidence type="ECO:0000313" key="13">
    <source>
        <dbReference type="EMBL" id="OAL63466.1"/>
    </source>
</evidence>
<evidence type="ECO:0000256" key="7">
    <source>
        <dbReference type="ARBA" id="ARBA00023004"/>
    </source>
</evidence>
<evidence type="ECO:0000256" key="11">
    <source>
        <dbReference type="SAM" id="Phobius"/>
    </source>
</evidence>
<dbReference type="EMBL" id="LHPM01000018">
    <property type="protein sequence ID" value="OAL63466.1"/>
    <property type="molecule type" value="Genomic_DNA"/>
</dbReference>
<sequence length="958" mass="108523">MASNLTTSILPHAIVLDYAQAVLETGQWLRAAKSHISAHPSAVSLAIISGIVIYVIWSSTARYLRLSPFHGPPWAAFTRLWLCKTIASGESASRFINVNQQYGPVARIGPNHLITDDPEFIRKILAARSHYTRGPWFDSIRIDPEVPNIVSERHPGRHNHLRHQMSGAYAGRDVEGLEDMIDERIQDFVEVIERKWLSDDNGTNAFDIAKRVQFLAVDMITHICFGKPMGFVKTDSDVSNFLKTVESQLPIVQHFSVIIEINDLLHWLVGFPFIRRLIVPSSQDKSGIGIIMGITRNEVEKRQQSKSEPKKDMLTSFMKHGLSPSEAETELIISLVAGSDTTATAIRATLLAVASNPRVYARLTKEIDEAEASGKISAPIRDQEARRLPYLQACIKEGLRCFPPVAQLRERMVPAGGDTYNGQHIPEGTFIGLNTWGVQLNPVFGNDPRVFRPERWLIDDEARLQEMSRVQELIFGHGTTRCLGIPIAMMNLNKVFPELDKGISSFARIPNPNAGNPKMVVSSEVATLEFLRTVLDIPVPKVLAWSSPGPHQNLVSAEYMLMERVGGRQLSDVWDNMSERQRFNLVKNVVEIERKLVNTPFTGYGSLYYKDAYEESYPGYFKAINAEKVPGKENEVSRFVIGPTTERAFYADNDEKHNISHGPWETAVEYLAAITKREICSVQNFNLASPGDTLPFWERVSTPSSSKLHVKLLEQFITVLPYIIPPSEIIQPILMHQDLHFDNIFVDETDPSKVSGIIDWQATYSSPIFTQSRFPSIFDCEDPYTWGAVHLTLPEHFDTLSIEEKKLAEDSLGRLRLKKFYELASRKMNPLLAKAMDAMRNDECPTSFIFYIVQQSAFDGPIPLRELLIQIYEQWDQITRRNGVTLKCPIPFTEEEIKQARQQAEEWGESFSEFENFRASLLGKDGWVPHEQYEEAKRAFENSKGELERLRNGLEHTL</sequence>
<keyword evidence="7 10" id="KW-0408">Iron</keyword>
<dbReference type="Gene3D" id="3.90.1200.10">
    <property type="match status" value="1"/>
</dbReference>
<evidence type="ECO:0000256" key="8">
    <source>
        <dbReference type="ARBA" id="ARBA00023128"/>
    </source>
</evidence>
<keyword evidence="4 10" id="KW-0479">Metal-binding</keyword>
<keyword evidence="11" id="KW-0472">Membrane</keyword>
<dbReference type="GO" id="GO:0005506">
    <property type="term" value="F:iron ion binding"/>
    <property type="evidence" value="ECO:0007669"/>
    <property type="project" value="InterPro"/>
</dbReference>
<dbReference type="Gene3D" id="1.10.630.10">
    <property type="entry name" value="Cytochrome P450"/>
    <property type="match status" value="1"/>
</dbReference>
<gene>
    <name evidence="13" type="ORF">A7C99_5861</name>
</gene>
<dbReference type="GO" id="GO:0005739">
    <property type="term" value="C:mitochondrion"/>
    <property type="evidence" value="ECO:0007669"/>
    <property type="project" value="UniProtKB-SubCell"/>
</dbReference>
<dbReference type="Pfam" id="PF00067">
    <property type="entry name" value="p450"/>
    <property type="match status" value="1"/>
</dbReference>
<dbReference type="VEuPathDB" id="FungiDB:TERG_00428"/>
<protein>
    <recommendedName>
        <fullName evidence="3">Altered inheritance of mitochondria protein 9, mitochondrial</fullName>
    </recommendedName>
    <alternativeName>
        <fullName evidence="9">Found in mitochondrial proteome protein 29</fullName>
    </alternativeName>
</protein>
<dbReference type="InterPro" id="IPR051035">
    <property type="entry name" value="Mito_inheritance_9"/>
</dbReference>
<dbReference type="InterPro" id="IPR036396">
    <property type="entry name" value="Cyt_P450_sf"/>
</dbReference>
<dbReference type="InterPro" id="IPR002575">
    <property type="entry name" value="Aminoglycoside_PTrfase"/>
</dbReference>
<organism evidence="13 14">
    <name type="scientific">Trichophyton rubrum</name>
    <name type="common">Athlete's foot fungus</name>
    <name type="synonym">Epidermophyton rubrum</name>
    <dbReference type="NCBI Taxonomy" id="5551"/>
    <lineage>
        <taxon>Eukaryota</taxon>
        <taxon>Fungi</taxon>
        <taxon>Dikarya</taxon>
        <taxon>Ascomycota</taxon>
        <taxon>Pezizomycotina</taxon>
        <taxon>Eurotiomycetes</taxon>
        <taxon>Eurotiomycetidae</taxon>
        <taxon>Onygenales</taxon>
        <taxon>Arthrodermataceae</taxon>
        <taxon>Trichophyton</taxon>
    </lineage>
</organism>
<dbReference type="PROSITE" id="PS00086">
    <property type="entry name" value="CYTOCHROME_P450"/>
    <property type="match status" value="1"/>
</dbReference>
<feature type="binding site" description="axial binding residue" evidence="10">
    <location>
        <position position="482"/>
    </location>
    <ligand>
        <name>heme</name>
        <dbReference type="ChEBI" id="CHEBI:30413"/>
    </ligand>
    <ligandPart>
        <name>Fe</name>
        <dbReference type="ChEBI" id="CHEBI:18248"/>
    </ligandPart>
</feature>
<dbReference type="SUPFAM" id="SSF56112">
    <property type="entry name" value="Protein kinase-like (PK-like)"/>
    <property type="match status" value="1"/>
</dbReference>
<comment type="subcellular location">
    <subcellularLocation>
        <location evidence="1">Mitochondrion</location>
    </subcellularLocation>
</comment>
<keyword evidence="8" id="KW-0496">Mitochondrion</keyword>
<dbReference type="InterPro" id="IPR002401">
    <property type="entry name" value="Cyt_P450_E_grp-I"/>
</dbReference>
<keyword evidence="10" id="KW-0349">Heme</keyword>
<dbReference type="InterPro" id="IPR001128">
    <property type="entry name" value="Cyt_P450"/>
</dbReference>
<comment type="cofactor">
    <cofactor evidence="10">
        <name>heme</name>
        <dbReference type="ChEBI" id="CHEBI:30413"/>
    </cofactor>
</comment>
<dbReference type="CDD" id="cd11060">
    <property type="entry name" value="CYP57A1-like"/>
    <property type="match status" value="1"/>
</dbReference>
<proteinExistence type="inferred from homology"/>
<keyword evidence="5" id="KW-0809">Transit peptide</keyword>
<feature type="domain" description="Aminoglycoside phosphotransferase" evidence="12">
    <location>
        <begin position="506"/>
        <end position="601"/>
    </location>
</feature>
<accession>A0A178EUJ0</accession>
<keyword evidence="11" id="KW-1133">Transmembrane helix</keyword>
<evidence type="ECO:0000256" key="9">
    <source>
        <dbReference type="ARBA" id="ARBA00031849"/>
    </source>
</evidence>
<evidence type="ECO:0000256" key="6">
    <source>
        <dbReference type="ARBA" id="ARBA00023002"/>
    </source>
</evidence>
<evidence type="ECO:0000313" key="14">
    <source>
        <dbReference type="Proteomes" id="UP000243015"/>
    </source>
</evidence>
<keyword evidence="6" id="KW-0560">Oxidoreductase</keyword>
<dbReference type="GO" id="GO:0004497">
    <property type="term" value="F:monooxygenase activity"/>
    <property type="evidence" value="ECO:0007669"/>
    <property type="project" value="InterPro"/>
</dbReference>
<keyword evidence="11" id="KW-0812">Transmembrane</keyword>
<dbReference type="InterPro" id="IPR017972">
    <property type="entry name" value="Cyt_P450_CS"/>
</dbReference>
<evidence type="ECO:0000256" key="1">
    <source>
        <dbReference type="ARBA" id="ARBA00004173"/>
    </source>
</evidence>
<dbReference type="PRINTS" id="PR00463">
    <property type="entry name" value="EP450I"/>
</dbReference>
<dbReference type="PRINTS" id="PR00385">
    <property type="entry name" value="P450"/>
</dbReference>
<dbReference type="Proteomes" id="UP000243015">
    <property type="component" value="Unassembled WGS sequence"/>
</dbReference>
<reference evidence="13 14" key="1">
    <citation type="submission" date="2016-05" db="EMBL/GenBank/DDBJ databases">
        <title>Genome sequencing of Trichophyton rubrum CMCC(F)T1i isolated from hair.</title>
        <authorList>
            <person name="Zhan P."/>
            <person name="Tao Y."/>
            <person name="Liu W."/>
        </authorList>
    </citation>
    <scope>NUCLEOTIDE SEQUENCE [LARGE SCALE GENOMIC DNA]</scope>
    <source>
        <strain evidence="14">CMCC(F)T1i</strain>
    </source>
</reference>
<dbReference type="VEuPathDB" id="FungiDB:TERG_00429"/>
<dbReference type="SUPFAM" id="SSF48264">
    <property type="entry name" value="Cytochrome P450"/>
    <property type="match status" value="1"/>
</dbReference>
<evidence type="ECO:0000256" key="3">
    <source>
        <dbReference type="ARBA" id="ARBA00016197"/>
    </source>
</evidence>
<dbReference type="GO" id="GO:0020037">
    <property type="term" value="F:heme binding"/>
    <property type="evidence" value="ECO:0007669"/>
    <property type="project" value="InterPro"/>
</dbReference>
<evidence type="ECO:0000259" key="12">
    <source>
        <dbReference type="Pfam" id="PF01636"/>
    </source>
</evidence>
<dbReference type="GO" id="GO:0016705">
    <property type="term" value="F:oxidoreductase activity, acting on paired donors, with incorporation or reduction of molecular oxygen"/>
    <property type="evidence" value="ECO:0007669"/>
    <property type="project" value="InterPro"/>
</dbReference>
<dbReference type="Pfam" id="PF01636">
    <property type="entry name" value="APH"/>
    <property type="match status" value="2"/>
</dbReference>
<dbReference type="InterPro" id="IPR011009">
    <property type="entry name" value="Kinase-like_dom_sf"/>
</dbReference>
<comment type="similarity">
    <text evidence="2">Belongs to the AIM9 family.</text>
</comment>
<evidence type="ECO:0000256" key="5">
    <source>
        <dbReference type="ARBA" id="ARBA00022946"/>
    </source>
</evidence>
<evidence type="ECO:0000256" key="10">
    <source>
        <dbReference type="PIRSR" id="PIRSR602401-1"/>
    </source>
</evidence>
<comment type="caution">
    <text evidence="13">The sequence shown here is derived from an EMBL/GenBank/DDBJ whole genome shotgun (WGS) entry which is preliminary data.</text>
</comment>
<feature type="domain" description="Aminoglycoside phosphotransferase" evidence="12">
    <location>
        <begin position="711"/>
        <end position="763"/>
    </location>
</feature>